<feature type="domain" description="Nudix hydrolase" evidence="3">
    <location>
        <begin position="2"/>
        <end position="134"/>
    </location>
</feature>
<dbReference type="PANTHER" id="PTHR43046:SF14">
    <property type="entry name" value="MUTT_NUDIX FAMILY PROTEIN"/>
    <property type="match status" value="1"/>
</dbReference>
<dbReference type="SUPFAM" id="SSF55811">
    <property type="entry name" value="Nudix"/>
    <property type="match status" value="1"/>
</dbReference>
<dbReference type="RefSeq" id="WP_152123364.1">
    <property type="nucleotide sequence ID" value="NZ_WELI01000002.1"/>
</dbReference>
<protein>
    <submittedName>
        <fullName evidence="4">NUDIX domain-containing protein</fullName>
    </submittedName>
</protein>
<dbReference type="Proteomes" id="UP000488299">
    <property type="component" value="Unassembled WGS sequence"/>
</dbReference>
<keyword evidence="5" id="KW-1185">Reference proteome</keyword>
<proteinExistence type="predicted"/>
<gene>
    <name evidence="4" type="ORF">F5984_05975</name>
</gene>
<dbReference type="Pfam" id="PF00293">
    <property type="entry name" value="NUDIX"/>
    <property type="match status" value="1"/>
</dbReference>
<evidence type="ECO:0000256" key="1">
    <source>
        <dbReference type="ARBA" id="ARBA00001946"/>
    </source>
</evidence>
<name>A0A7J5U2H1_9BACT</name>
<dbReference type="InterPro" id="IPR020084">
    <property type="entry name" value="NUDIX_hydrolase_CS"/>
</dbReference>
<organism evidence="4 5">
    <name type="scientific">Rudanella paleaurantiibacter</name>
    <dbReference type="NCBI Taxonomy" id="2614655"/>
    <lineage>
        <taxon>Bacteria</taxon>
        <taxon>Pseudomonadati</taxon>
        <taxon>Bacteroidota</taxon>
        <taxon>Cytophagia</taxon>
        <taxon>Cytophagales</taxon>
        <taxon>Cytophagaceae</taxon>
        <taxon>Rudanella</taxon>
    </lineage>
</organism>
<dbReference type="GO" id="GO:0016787">
    <property type="term" value="F:hydrolase activity"/>
    <property type="evidence" value="ECO:0007669"/>
    <property type="project" value="UniProtKB-KW"/>
</dbReference>
<accession>A0A7J5U2H1</accession>
<dbReference type="EMBL" id="WELI01000002">
    <property type="protein sequence ID" value="KAB7731772.1"/>
    <property type="molecule type" value="Genomic_DNA"/>
</dbReference>
<evidence type="ECO:0000256" key="2">
    <source>
        <dbReference type="ARBA" id="ARBA00022801"/>
    </source>
</evidence>
<comment type="caution">
    <text evidence="4">The sequence shown here is derived from an EMBL/GenBank/DDBJ whole genome shotgun (WGS) entry which is preliminary data.</text>
</comment>
<dbReference type="InterPro" id="IPR000086">
    <property type="entry name" value="NUDIX_hydrolase_dom"/>
</dbReference>
<comment type="cofactor">
    <cofactor evidence="1">
        <name>Mg(2+)</name>
        <dbReference type="ChEBI" id="CHEBI:18420"/>
    </cofactor>
</comment>
<dbReference type="PROSITE" id="PS51462">
    <property type="entry name" value="NUDIX"/>
    <property type="match status" value="1"/>
</dbReference>
<reference evidence="4 5" key="1">
    <citation type="submission" date="2019-10" db="EMBL/GenBank/DDBJ databases">
        <title>Rudanella paleaurantiibacter sp. nov., isolated from sludge.</title>
        <authorList>
            <person name="Xu S.Q."/>
        </authorList>
    </citation>
    <scope>NUCLEOTIDE SEQUENCE [LARGE SCALE GENOMIC DNA]</scope>
    <source>
        <strain evidence="4 5">HX-22-17</strain>
    </source>
</reference>
<evidence type="ECO:0000313" key="5">
    <source>
        <dbReference type="Proteomes" id="UP000488299"/>
    </source>
</evidence>
<dbReference type="CDD" id="cd02883">
    <property type="entry name" value="NUDIX_Hydrolase"/>
    <property type="match status" value="1"/>
</dbReference>
<keyword evidence="2" id="KW-0378">Hydrolase</keyword>
<dbReference type="AlphaFoldDB" id="A0A7J5U2H1"/>
<dbReference type="PROSITE" id="PS00893">
    <property type="entry name" value="NUDIX_BOX"/>
    <property type="match status" value="1"/>
</dbReference>
<evidence type="ECO:0000259" key="3">
    <source>
        <dbReference type="PROSITE" id="PS51462"/>
    </source>
</evidence>
<dbReference type="PANTHER" id="PTHR43046">
    <property type="entry name" value="GDP-MANNOSE MANNOSYL HYDROLASE"/>
    <property type="match status" value="1"/>
</dbReference>
<sequence>MKVRPSALIWRHRDTQPEVLLMHYRYGEVDVLALPGGNPDRGETLPQTVAREVQEELGLTVSVGEMVMAGEMLLMERADDVLHIVFATRDVQGEPLLNPAETSALAIRWVAVSDLHTLNLYPNVGEAVQRWFASGGDLGYIGRIEQRYFG</sequence>
<dbReference type="Gene3D" id="3.90.79.10">
    <property type="entry name" value="Nucleoside Triphosphate Pyrophosphohydrolase"/>
    <property type="match status" value="1"/>
</dbReference>
<evidence type="ECO:0000313" key="4">
    <source>
        <dbReference type="EMBL" id="KAB7731772.1"/>
    </source>
</evidence>
<dbReference type="InterPro" id="IPR015797">
    <property type="entry name" value="NUDIX_hydrolase-like_dom_sf"/>
</dbReference>